<dbReference type="InterPro" id="IPR036298">
    <property type="entry name" value="Chalcone_isomerase_sf"/>
</dbReference>
<dbReference type="RefSeq" id="XP_025600607.1">
    <property type="nucleotide sequence ID" value="XM_025741525.1"/>
</dbReference>
<accession>A0A316ZGZ7</accession>
<dbReference type="GeneID" id="37269069"/>
<dbReference type="AlphaFoldDB" id="A0A316ZGZ7"/>
<feature type="domain" description="Chalcone isomerase" evidence="2">
    <location>
        <begin position="154"/>
        <end position="297"/>
    </location>
</feature>
<name>A0A316ZGZ7_9BASI</name>
<dbReference type="STRING" id="58919.A0A316ZGZ7"/>
<reference evidence="3 4" key="1">
    <citation type="journal article" date="2018" name="Mol. Biol. Evol.">
        <title>Broad Genomic Sampling Reveals a Smut Pathogenic Ancestry of the Fungal Clade Ustilaginomycotina.</title>
        <authorList>
            <person name="Kijpornyongpan T."/>
            <person name="Mondo S.J."/>
            <person name="Barry K."/>
            <person name="Sandor L."/>
            <person name="Lee J."/>
            <person name="Lipzen A."/>
            <person name="Pangilinan J."/>
            <person name="LaButti K."/>
            <person name="Hainaut M."/>
            <person name="Henrissat B."/>
            <person name="Grigoriev I.V."/>
            <person name="Spatafora J.W."/>
            <person name="Aime M.C."/>
        </authorList>
    </citation>
    <scope>NUCLEOTIDE SEQUENCE [LARGE SCALE GENOMIC DNA]</scope>
    <source>
        <strain evidence="3 4">MCA 4186</strain>
    </source>
</reference>
<gene>
    <name evidence="3" type="ORF">FA09DRAFT_327783</name>
</gene>
<proteinExistence type="predicted"/>
<dbReference type="SUPFAM" id="SSF54626">
    <property type="entry name" value="Chalcone isomerase"/>
    <property type="match status" value="1"/>
</dbReference>
<keyword evidence="4" id="KW-1185">Reference proteome</keyword>
<dbReference type="PANTHER" id="PTHR47284">
    <property type="entry name" value="FATTY-ACID-BINDING PROTEIN 2"/>
    <property type="match status" value="1"/>
</dbReference>
<organism evidence="3 4">
    <name type="scientific">Tilletiopsis washingtonensis</name>
    <dbReference type="NCBI Taxonomy" id="58919"/>
    <lineage>
        <taxon>Eukaryota</taxon>
        <taxon>Fungi</taxon>
        <taxon>Dikarya</taxon>
        <taxon>Basidiomycota</taxon>
        <taxon>Ustilaginomycotina</taxon>
        <taxon>Exobasidiomycetes</taxon>
        <taxon>Entylomatales</taxon>
        <taxon>Entylomatales incertae sedis</taxon>
        <taxon>Tilletiopsis</taxon>
    </lineage>
</organism>
<dbReference type="Proteomes" id="UP000245946">
    <property type="component" value="Unassembled WGS sequence"/>
</dbReference>
<evidence type="ECO:0000313" key="3">
    <source>
        <dbReference type="EMBL" id="PWO00329.1"/>
    </source>
</evidence>
<evidence type="ECO:0000256" key="1">
    <source>
        <dbReference type="SAM" id="MobiDB-lite"/>
    </source>
</evidence>
<protein>
    <recommendedName>
        <fullName evidence="2">Chalcone isomerase domain-containing protein</fullName>
    </recommendedName>
</protein>
<evidence type="ECO:0000259" key="2">
    <source>
        <dbReference type="Pfam" id="PF16035"/>
    </source>
</evidence>
<dbReference type="EMBL" id="KZ819285">
    <property type="protein sequence ID" value="PWO00329.1"/>
    <property type="molecule type" value="Genomic_DNA"/>
</dbReference>
<dbReference type="OrthoDB" id="18193at2759"/>
<dbReference type="InterPro" id="IPR016087">
    <property type="entry name" value="Chalcone_isomerase"/>
</dbReference>
<dbReference type="GO" id="GO:0016872">
    <property type="term" value="F:intramolecular lyase activity"/>
    <property type="evidence" value="ECO:0007669"/>
    <property type="project" value="InterPro"/>
</dbReference>
<feature type="region of interest" description="Disordered" evidence="1">
    <location>
        <begin position="21"/>
        <end position="42"/>
    </location>
</feature>
<sequence length="312" mass="33266">MSLLQPLRAVRAPAPLRSSLRQYATAAPRAGPAPRRLPPPVRRRNVGVPVTLAILTVGGAAAFFLSPSAHADAAVAVPLSATAAAALQPPVLPATTRREPATGTELPLTLTLDALPRTRLHLVGLGARSVSFLSIRVYVAGVYIEERALPLVAKLTRDGRSTEDVAREVLRAGHACVVRIVPVRSTDMSHLRDGFLRSLSARAKSARAAHALTEADELSLEAQLEALRAVFPKHAVPKGDALDLVFANKTLDVRWHEERLGRVRGPRGEKWTGIAELLLAYVADKSEISRPIKDSVVEGFAHIAKTGAAATA</sequence>
<dbReference type="Pfam" id="PF16035">
    <property type="entry name" value="Chalcone_2"/>
    <property type="match status" value="1"/>
</dbReference>
<dbReference type="Gene3D" id="3.50.70.10">
    <property type="match status" value="1"/>
</dbReference>
<dbReference type="PANTHER" id="PTHR47284:SF3">
    <property type="entry name" value="FATTY-ACID-BINDING PROTEIN 2"/>
    <property type="match status" value="1"/>
</dbReference>
<evidence type="ECO:0000313" key="4">
    <source>
        <dbReference type="Proteomes" id="UP000245946"/>
    </source>
</evidence>
<dbReference type="InterPro" id="IPR016088">
    <property type="entry name" value="Chalcone_isomerase_3-sand"/>
</dbReference>